<dbReference type="RefSeq" id="WP_131756559.1">
    <property type="nucleotide sequence ID" value="NZ_CAACUY010000018.1"/>
</dbReference>
<evidence type="ECO:0000313" key="1">
    <source>
        <dbReference type="EMBL" id="MFD0684594.1"/>
    </source>
</evidence>
<dbReference type="EMBL" id="JBHTGP010000003">
    <property type="protein sequence ID" value="MFD0684594.1"/>
    <property type="molecule type" value="Genomic_DNA"/>
</dbReference>
<organism evidence="1 2">
    <name type="scientific">Actinomadura fibrosa</name>
    <dbReference type="NCBI Taxonomy" id="111802"/>
    <lineage>
        <taxon>Bacteria</taxon>
        <taxon>Bacillati</taxon>
        <taxon>Actinomycetota</taxon>
        <taxon>Actinomycetes</taxon>
        <taxon>Streptosporangiales</taxon>
        <taxon>Thermomonosporaceae</taxon>
        <taxon>Actinomadura</taxon>
    </lineage>
</organism>
<evidence type="ECO:0000313" key="2">
    <source>
        <dbReference type="Proteomes" id="UP001597063"/>
    </source>
</evidence>
<keyword evidence="2" id="KW-1185">Reference proteome</keyword>
<gene>
    <name evidence="1" type="ORF">ACFQZM_08810</name>
</gene>
<reference evidence="2" key="1">
    <citation type="journal article" date="2019" name="Int. J. Syst. Evol. Microbiol.">
        <title>The Global Catalogue of Microorganisms (GCM) 10K type strain sequencing project: providing services to taxonomists for standard genome sequencing and annotation.</title>
        <authorList>
            <consortium name="The Broad Institute Genomics Platform"/>
            <consortium name="The Broad Institute Genome Sequencing Center for Infectious Disease"/>
            <person name="Wu L."/>
            <person name="Ma J."/>
        </authorList>
    </citation>
    <scope>NUCLEOTIDE SEQUENCE [LARGE SCALE GENOMIC DNA]</scope>
    <source>
        <strain evidence="2">JCM 9371</strain>
    </source>
</reference>
<accession>A0ABW2XDU3</accession>
<dbReference type="Proteomes" id="UP001597063">
    <property type="component" value="Unassembled WGS sequence"/>
</dbReference>
<name>A0ABW2XDU3_9ACTN</name>
<proteinExistence type="predicted"/>
<comment type="caution">
    <text evidence="1">The sequence shown here is derived from an EMBL/GenBank/DDBJ whole genome shotgun (WGS) entry which is preliminary data.</text>
</comment>
<protein>
    <submittedName>
        <fullName evidence="1">Uncharacterized protein</fullName>
    </submittedName>
</protein>
<sequence length="185" mass="19993">MTDPLTLSVLGGAVLTQGVTFIYGQASELLKSRRERREPEMARQRASIPLDVSMLEGHPAPLVANLEVLDHVADEVAELRRRLSDYTDEIKPVTPADQDLLLILDALRGLLEAVYGQRFTFRGEDRQPSGPVIAGTINAEEVLGRAVAVRIGRVSGAADITGNAKVERIDKGAEVIGVDVDKLGD</sequence>